<dbReference type="PANTHER" id="PTHR36154">
    <property type="entry name" value="DNA-BINDING TRANSCRIPTIONAL ACTIVATOR ALPA"/>
    <property type="match status" value="1"/>
</dbReference>
<dbReference type="EMBL" id="LAZR01000054">
    <property type="protein sequence ID" value="KKN97903.1"/>
    <property type="molecule type" value="Genomic_DNA"/>
</dbReference>
<dbReference type="PANTHER" id="PTHR36154:SF1">
    <property type="entry name" value="DNA-BINDING TRANSCRIPTIONAL ACTIVATOR ALPA"/>
    <property type="match status" value="1"/>
</dbReference>
<comment type="caution">
    <text evidence="1">The sequence shown here is derived from an EMBL/GenBank/DDBJ whole genome shotgun (WGS) entry which is preliminary data.</text>
</comment>
<sequence>MSTRYIMRLPEVIEKTGYKRASIYNFMKDGTFPQARSIGPRAVGWDSLEVEAWIAKRLGGVT</sequence>
<evidence type="ECO:0000313" key="1">
    <source>
        <dbReference type="EMBL" id="KKN97903.1"/>
    </source>
</evidence>
<dbReference type="AlphaFoldDB" id="A0A0F9XZP7"/>
<dbReference type="InterPro" id="IPR010260">
    <property type="entry name" value="AlpA"/>
</dbReference>
<name>A0A0F9XZP7_9ZZZZ</name>
<dbReference type="Pfam" id="PF05930">
    <property type="entry name" value="Phage_AlpA"/>
    <property type="match status" value="1"/>
</dbReference>
<accession>A0A0F9XZP7</accession>
<organism evidence="1">
    <name type="scientific">marine sediment metagenome</name>
    <dbReference type="NCBI Taxonomy" id="412755"/>
    <lineage>
        <taxon>unclassified sequences</taxon>
        <taxon>metagenomes</taxon>
        <taxon>ecological metagenomes</taxon>
    </lineage>
</organism>
<gene>
    <name evidence="1" type="ORF">LCGC14_0150990</name>
</gene>
<dbReference type="Gene3D" id="1.10.238.160">
    <property type="match status" value="1"/>
</dbReference>
<reference evidence="1" key="1">
    <citation type="journal article" date="2015" name="Nature">
        <title>Complex archaea that bridge the gap between prokaryotes and eukaryotes.</title>
        <authorList>
            <person name="Spang A."/>
            <person name="Saw J.H."/>
            <person name="Jorgensen S.L."/>
            <person name="Zaremba-Niedzwiedzka K."/>
            <person name="Martijn J."/>
            <person name="Lind A.E."/>
            <person name="van Eijk R."/>
            <person name="Schleper C."/>
            <person name="Guy L."/>
            <person name="Ettema T.J."/>
        </authorList>
    </citation>
    <scope>NUCLEOTIDE SEQUENCE</scope>
</reference>
<protein>
    <submittedName>
        <fullName evidence="1">Uncharacterized protein</fullName>
    </submittedName>
</protein>
<proteinExistence type="predicted"/>
<dbReference type="InterPro" id="IPR052931">
    <property type="entry name" value="Prophage_regulatory_activator"/>
</dbReference>